<keyword evidence="4" id="KW-0663">Pyridoxal phosphate</keyword>
<evidence type="ECO:0000259" key="5">
    <source>
        <dbReference type="Pfam" id="PF00266"/>
    </source>
</evidence>
<evidence type="ECO:0000313" key="6">
    <source>
        <dbReference type="EMBL" id="WLQ32828.1"/>
    </source>
</evidence>
<evidence type="ECO:0000313" key="7">
    <source>
        <dbReference type="Proteomes" id="UP001239522"/>
    </source>
</evidence>
<name>A0ABY9HE79_9ACTN</name>
<dbReference type="InterPro" id="IPR024169">
    <property type="entry name" value="SP_NH2Trfase/AEP_transaminase"/>
</dbReference>
<accession>A0ABY9HE79</accession>
<dbReference type="GO" id="GO:0008483">
    <property type="term" value="F:transaminase activity"/>
    <property type="evidence" value="ECO:0007669"/>
    <property type="project" value="UniProtKB-KW"/>
</dbReference>
<dbReference type="PIRSF" id="PIRSF000524">
    <property type="entry name" value="SPT"/>
    <property type="match status" value="1"/>
</dbReference>
<evidence type="ECO:0000256" key="2">
    <source>
        <dbReference type="ARBA" id="ARBA00022576"/>
    </source>
</evidence>
<dbReference type="Gene3D" id="3.90.1150.10">
    <property type="entry name" value="Aspartate Aminotransferase, domain 1"/>
    <property type="match status" value="1"/>
</dbReference>
<evidence type="ECO:0000256" key="4">
    <source>
        <dbReference type="ARBA" id="ARBA00022898"/>
    </source>
</evidence>
<dbReference type="Proteomes" id="UP001239522">
    <property type="component" value="Chromosome"/>
</dbReference>
<dbReference type="PANTHER" id="PTHR42778:SF1">
    <property type="entry name" value="2-AMINOETHYLPHOSPHONATE--PYRUVATE TRANSAMINASE"/>
    <property type="match status" value="1"/>
</dbReference>
<sequence>MTSPTGPAARRLVLMNPGPVLADERVRAALCGPDLCHREIEFAELMGRVRTRITQVCGGTEEFTSVVLTGSGTSAVEALIASVPPADSGVLAIDNGHYGRRMHDIAAIHKIAVQHLELGWGVPIDLASVEAALAADTSLGFITVVHHETSTGMLNDVAAVARVAHRYGRKVIVDAVSSVGAEPLDIVGDGLDWVAGSANKNLEGMPGLGFVCARHDAFAALGPEPRRSYSLDLHRHYTAQEHAQSPAFTPGVPAFYAFDTALELMLAEGVAARGKRYQALAARLRQGLEDLGLRLLLPPEHRSLGLTAVRLPQGVGYPELHRALRAEGFVIYAAQEQLARDFFRLSTMGRMTEQDIEGFLAALGRLLGTTTAVRTEHVRADREGK</sequence>
<evidence type="ECO:0000256" key="3">
    <source>
        <dbReference type="ARBA" id="ARBA00022679"/>
    </source>
</evidence>
<comment type="cofactor">
    <cofactor evidence="1">
        <name>pyridoxal 5'-phosphate</name>
        <dbReference type="ChEBI" id="CHEBI:597326"/>
    </cofactor>
</comment>
<dbReference type="InterPro" id="IPR015422">
    <property type="entry name" value="PyrdxlP-dep_Trfase_small"/>
</dbReference>
<dbReference type="InterPro" id="IPR015421">
    <property type="entry name" value="PyrdxlP-dep_Trfase_major"/>
</dbReference>
<dbReference type="InterPro" id="IPR015424">
    <property type="entry name" value="PyrdxlP-dep_Trfase"/>
</dbReference>
<dbReference type="InterPro" id="IPR000192">
    <property type="entry name" value="Aminotrans_V_dom"/>
</dbReference>
<dbReference type="RefSeq" id="WP_306052036.1">
    <property type="nucleotide sequence ID" value="NZ_CP120997.1"/>
</dbReference>
<gene>
    <name evidence="6" type="ORF">P8A18_04905</name>
</gene>
<dbReference type="PANTHER" id="PTHR42778">
    <property type="entry name" value="2-AMINOETHYLPHOSPHONATE--PYRUVATE TRANSAMINASE"/>
    <property type="match status" value="1"/>
</dbReference>
<dbReference type="Gene3D" id="3.40.640.10">
    <property type="entry name" value="Type I PLP-dependent aspartate aminotransferase-like (Major domain)"/>
    <property type="match status" value="1"/>
</dbReference>
<organism evidence="6 7">
    <name type="scientific">Streptomyces castrisilvae</name>
    <dbReference type="NCBI Taxonomy" id="3033811"/>
    <lineage>
        <taxon>Bacteria</taxon>
        <taxon>Bacillati</taxon>
        <taxon>Actinomycetota</taxon>
        <taxon>Actinomycetes</taxon>
        <taxon>Kitasatosporales</taxon>
        <taxon>Streptomycetaceae</taxon>
        <taxon>Streptomyces</taxon>
    </lineage>
</organism>
<dbReference type="SUPFAM" id="SSF53383">
    <property type="entry name" value="PLP-dependent transferases"/>
    <property type="match status" value="1"/>
</dbReference>
<dbReference type="EMBL" id="CP120997">
    <property type="protein sequence ID" value="WLQ32828.1"/>
    <property type="molecule type" value="Genomic_DNA"/>
</dbReference>
<keyword evidence="2 6" id="KW-0032">Aminotransferase</keyword>
<keyword evidence="3" id="KW-0808">Transferase</keyword>
<protein>
    <submittedName>
        <fullName evidence="6">Aminotransferase class V-fold PLP-dependent enzyme</fullName>
    </submittedName>
</protein>
<evidence type="ECO:0000256" key="1">
    <source>
        <dbReference type="ARBA" id="ARBA00001933"/>
    </source>
</evidence>
<reference evidence="6 7" key="1">
    <citation type="submission" date="2023-03" db="EMBL/GenBank/DDBJ databases">
        <title>Isolation and description of six Streptomyces strains from soil environments, able to metabolize different microbial glucans.</title>
        <authorList>
            <person name="Widen T."/>
            <person name="Larsbrink J."/>
        </authorList>
    </citation>
    <scope>NUCLEOTIDE SEQUENCE [LARGE SCALE GENOMIC DNA]</scope>
    <source>
        <strain evidence="6 7">Mut1</strain>
    </source>
</reference>
<keyword evidence="7" id="KW-1185">Reference proteome</keyword>
<proteinExistence type="predicted"/>
<dbReference type="Pfam" id="PF00266">
    <property type="entry name" value="Aminotran_5"/>
    <property type="match status" value="1"/>
</dbReference>
<feature type="domain" description="Aminotransferase class V" evidence="5">
    <location>
        <begin position="37"/>
        <end position="333"/>
    </location>
</feature>